<organism evidence="9 10">
    <name type="scientific">Popillia japonica</name>
    <name type="common">Japanese beetle</name>
    <dbReference type="NCBI Taxonomy" id="7064"/>
    <lineage>
        <taxon>Eukaryota</taxon>
        <taxon>Metazoa</taxon>
        <taxon>Ecdysozoa</taxon>
        <taxon>Arthropoda</taxon>
        <taxon>Hexapoda</taxon>
        <taxon>Insecta</taxon>
        <taxon>Pterygota</taxon>
        <taxon>Neoptera</taxon>
        <taxon>Endopterygota</taxon>
        <taxon>Coleoptera</taxon>
        <taxon>Polyphaga</taxon>
        <taxon>Scarabaeiformia</taxon>
        <taxon>Scarabaeidae</taxon>
        <taxon>Rutelinae</taxon>
        <taxon>Popillia</taxon>
    </lineage>
</organism>
<protein>
    <submittedName>
        <fullName evidence="9">DDE superfamily endonuclease</fullName>
    </submittedName>
</protein>
<keyword evidence="10" id="KW-1185">Reference proteome</keyword>
<comment type="cofactor">
    <cofactor evidence="1">
        <name>a divalent metal cation</name>
        <dbReference type="ChEBI" id="CHEBI:60240"/>
    </cofactor>
</comment>
<keyword evidence="9" id="KW-0255">Endonuclease</keyword>
<accession>A0AAW1MH86</accession>
<dbReference type="PANTHER" id="PTHR22930:SF269">
    <property type="entry name" value="NUCLEASE HARBI1-LIKE PROTEIN"/>
    <property type="match status" value="1"/>
</dbReference>
<dbReference type="GO" id="GO:0004519">
    <property type="term" value="F:endonuclease activity"/>
    <property type="evidence" value="ECO:0007669"/>
    <property type="project" value="UniProtKB-KW"/>
</dbReference>
<evidence type="ECO:0000256" key="2">
    <source>
        <dbReference type="ARBA" id="ARBA00004123"/>
    </source>
</evidence>
<dbReference type="PANTHER" id="PTHR22930">
    <property type="match status" value="1"/>
</dbReference>
<name>A0AAW1MH86_POPJA</name>
<evidence type="ECO:0000256" key="4">
    <source>
        <dbReference type="ARBA" id="ARBA00022722"/>
    </source>
</evidence>
<comment type="subcellular location">
    <subcellularLocation>
        <location evidence="2">Nucleus</location>
    </subcellularLocation>
</comment>
<proteinExistence type="inferred from homology"/>
<evidence type="ECO:0000313" key="9">
    <source>
        <dbReference type="EMBL" id="KAK9745447.1"/>
    </source>
</evidence>
<comment type="similarity">
    <text evidence="3">Belongs to the HARBI1 family.</text>
</comment>
<dbReference type="EMBL" id="JASPKY010000049">
    <property type="protein sequence ID" value="KAK9745447.1"/>
    <property type="molecule type" value="Genomic_DNA"/>
</dbReference>
<dbReference type="InterPro" id="IPR027806">
    <property type="entry name" value="HARBI1_dom"/>
</dbReference>
<evidence type="ECO:0000256" key="1">
    <source>
        <dbReference type="ARBA" id="ARBA00001968"/>
    </source>
</evidence>
<dbReference type="GO" id="GO:0005634">
    <property type="term" value="C:nucleus"/>
    <property type="evidence" value="ECO:0007669"/>
    <property type="project" value="UniProtKB-SubCell"/>
</dbReference>
<dbReference type="Pfam" id="PF13359">
    <property type="entry name" value="DDE_Tnp_4"/>
    <property type="match status" value="1"/>
</dbReference>
<keyword evidence="4" id="KW-0540">Nuclease</keyword>
<dbReference type="GO" id="GO:0016787">
    <property type="term" value="F:hydrolase activity"/>
    <property type="evidence" value="ECO:0007669"/>
    <property type="project" value="UniProtKB-KW"/>
</dbReference>
<dbReference type="Proteomes" id="UP001458880">
    <property type="component" value="Unassembled WGS sequence"/>
</dbReference>
<keyword evidence="6" id="KW-0378">Hydrolase</keyword>
<sequence length="249" mass="28220">MPEPTVDMWLEISETFYLKTDFPNCVGTIDGKHIRCNPRRGGSNFFNYEKYFSVVLMAVADANLRFVAIDVGAYGKEGDSTVFRDSPLGRKLYSATLNLPPPRNFPNTNGNPQPFVMVGDEAFRLSTHLLRTYPARNLNPTKRVFIYPLSRCRRIVECAFGVLANKWRIFHTPILVQPVFIDDIVKASCVLHNFVRRRDGINCEDTKTHPFDNLGDFAGPRGDGLTVGDNFANYFMGVGAVPFQNKYMY</sequence>
<evidence type="ECO:0000256" key="5">
    <source>
        <dbReference type="ARBA" id="ARBA00022723"/>
    </source>
</evidence>
<evidence type="ECO:0000256" key="7">
    <source>
        <dbReference type="ARBA" id="ARBA00023242"/>
    </source>
</evidence>
<keyword evidence="7" id="KW-0539">Nucleus</keyword>
<feature type="domain" description="DDE Tnp4" evidence="8">
    <location>
        <begin position="29"/>
        <end position="193"/>
    </location>
</feature>
<evidence type="ECO:0000256" key="6">
    <source>
        <dbReference type="ARBA" id="ARBA00022801"/>
    </source>
</evidence>
<keyword evidence="5" id="KW-0479">Metal-binding</keyword>
<dbReference type="GO" id="GO:0046872">
    <property type="term" value="F:metal ion binding"/>
    <property type="evidence" value="ECO:0007669"/>
    <property type="project" value="UniProtKB-KW"/>
</dbReference>
<dbReference type="AlphaFoldDB" id="A0AAW1MH86"/>
<evidence type="ECO:0000313" key="10">
    <source>
        <dbReference type="Proteomes" id="UP001458880"/>
    </source>
</evidence>
<evidence type="ECO:0000256" key="3">
    <source>
        <dbReference type="ARBA" id="ARBA00006958"/>
    </source>
</evidence>
<reference evidence="9 10" key="1">
    <citation type="journal article" date="2024" name="BMC Genomics">
        <title>De novo assembly and annotation of Popillia japonica's genome with initial clues to its potential as an invasive pest.</title>
        <authorList>
            <person name="Cucini C."/>
            <person name="Boschi S."/>
            <person name="Funari R."/>
            <person name="Cardaioli E."/>
            <person name="Iannotti N."/>
            <person name="Marturano G."/>
            <person name="Paoli F."/>
            <person name="Bruttini M."/>
            <person name="Carapelli A."/>
            <person name="Frati F."/>
            <person name="Nardi F."/>
        </authorList>
    </citation>
    <scope>NUCLEOTIDE SEQUENCE [LARGE SCALE GENOMIC DNA]</scope>
    <source>
        <strain evidence="9">DMR45628</strain>
    </source>
</reference>
<evidence type="ECO:0000259" key="8">
    <source>
        <dbReference type="Pfam" id="PF13359"/>
    </source>
</evidence>
<dbReference type="InterPro" id="IPR045249">
    <property type="entry name" value="HARBI1-like"/>
</dbReference>
<gene>
    <name evidence="9" type="ORF">QE152_g6950</name>
</gene>
<comment type="caution">
    <text evidence="9">The sequence shown here is derived from an EMBL/GenBank/DDBJ whole genome shotgun (WGS) entry which is preliminary data.</text>
</comment>